<evidence type="ECO:0000313" key="2">
    <source>
        <dbReference type="EMBL" id="WPD19098.1"/>
    </source>
</evidence>
<proteinExistence type="predicted"/>
<dbReference type="EMBL" id="CP132508">
    <property type="protein sequence ID" value="WPD19098.1"/>
    <property type="molecule type" value="Genomic_DNA"/>
</dbReference>
<keyword evidence="1" id="KW-1133">Transmembrane helix</keyword>
<feature type="transmembrane region" description="Helical" evidence="1">
    <location>
        <begin position="36"/>
        <end position="54"/>
    </location>
</feature>
<feature type="transmembrane region" description="Helical" evidence="1">
    <location>
        <begin position="187"/>
        <end position="208"/>
    </location>
</feature>
<organism evidence="2 3">
    <name type="scientific">Thermaerobacter composti</name>
    <dbReference type="NCBI Taxonomy" id="554949"/>
    <lineage>
        <taxon>Bacteria</taxon>
        <taxon>Bacillati</taxon>
        <taxon>Bacillota</taxon>
        <taxon>Clostridia</taxon>
        <taxon>Eubacteriales</taxon>
        <taxon>Clostridiales Family XVII. Incertae Sedis</taxon>
        <taxon>Thermaerobacter</taxon>
    </lineage>
</organism>
<dbReference type="RefSeq" id="WP_135224593.1">
    <property type="nucleotide sequence ID" value="NZ_CP132508.1"/>
</dbReference>
<feature type="transmembrane region" description="Helical" evidence="1">
    <location>
        <begin position="139"/>
        <end position="166"/>
    </location>
</feature>
<evidence type="ECO:0000313" key="3">
    <source>
        <dbReference type="Proteomes" id="UP001304683"/>
    </source>
</evidence>
<name>A0ABZ0QRT7_9FIRM</name>
<keyword evidence="1" id="KW-0472">Membrane</keyword>
<evidence type="ECO:0000256" key="1">
    <source>
        <dbReference type="SAM" id="Phobius"/>
    </source>
</evidence>
<protein>
    <submittedName>
        <fullName evidence="2">CvpA family protein</fullName>
    </submittedName>
</protein>
<gene>
    <name evidence="2" type="ORF">Q5761_12285</name>
</gene>
<keyword evidence="3" id="KW-1185">Reference proteome</keyword>
<feature type="transmembrane region" description="Helical" evidence="1">
    <location>
        <begin position="12"/>
        <end position="29"/>
    </location>
</feature>
<sequence>MEGRSPVATPPGSWVVDGALVAVLLASAWRGARRGGLATLAGLAAMVASAAWLAGRADDVIAWAAARGLVTGLARLVEPWLAAWLPADLLRAPVQPATLLRALDLLARGAGAPSVEDGWGRLVREAARTIPPGATVGELLATALAGAVIADLCLYAVPLALGLVLGAVARRIVASLPALRRTPWERWLGLLLGGCEGAIVAGGVLVLVHQLRGHVPTPFGASGWDALEQARLATWLVAGWQALWSRLTAAAGSSWEGAG</sequence>
<dbReference type="Proteomes" id="UP001304683">
    <property type="component" value="Chromosome"/>
</dbReference>
<reference evidence="2 3" key="1">
    <citation type="submission" date="2023-08" db="EMBL/GenBank/DDBJ databases">
        <title>Genome sequence of Thermaerobacter compostii strain Ins1, a spore-forming filamentous bacterium isolated from a deep geothermal reservoir.</title>
        <authorList>
            <person name="Bregnard D."/>
            <person name="Gonzalez D."/>
            <person name="Junier P."/>
        </authorList>
    </citation>
    <scope>NUCLEOTIDE SEQUENCE [LARGE SCALE GENOMIC DNA]</scope>
    <source>
        <strain evidence="2 3">Ins1</strain>
    </source>
</reference>
<accession>A0ABZ0QRT7</accession>
<keyword evidence="1" id="KW-0812">Transmembrane</keyword>